<evidence type="ECO:0000256" key="1">
    <source>
        <dbReference type="SAM" id="MobiDB-lite"/>
    </source>
</evidence>
<proteinExistence type="predicted"/>
<organism evidence="2 3">
    <name type="scientific">Gymnopus androsaceus JB14</name>
    <dbReference type="NCBI Taxonomy" id="1447944"/>
    <lineage>
        <taxon>Eukaryota</taxon>
        <taxon>Fungi</taxon>
        <taxon>Dikarya</taxon>
        <taxon>Basidiomycota</taxon>
        <taxon>Agaricomycotina</taxon>
        <taxon>Agaricomycetes</taxon>
        <taxon>Agaricomycetidae</taxon>
        <taxon>Agaricales</taxon>
        <taxon>Marasmiineae</taxon>
        <taxon>Omphalotaceae</taxon>
        <taxon>Gymnopus</taxon>
    </lineage>
</organism>
<accession>A0A6A4GGR5</accession>
<keyword evidence="3" id="KW-1185">Reference proteome</keyword>
<evidence type="ECO:0000313" key="2">
    <source>
        <dbReference type="EMBL" id="KAE9384701.1"/>
    </source>
</evidence>
<dbReference type="AlphaFoldDB" id="A0A6A4GGR5"/>
<feature type="region of interest" description="Disordered" evidence="1">
    <location>
        <begin position="100"/>
        <end position="123"/>
    </location>
</feature>
<sequence>MSVINAWSKIKMACDEFKAHPETFLPPWVIEEMRNINRNKAYFEAHVDEIVNSMLQCIFPPEGCFSIVPQARQKERLAWQITDTSVLGNDNTECEDISLTGSGESVDPYSNSELIQPPEEPSSLPEFHPLPAVPLGPLGLLNATMDNRIHNSRIIPTVEDRFHRLVAAHRKDGKQSIPEFHVYALQGTERERKTLVVVEDNWWQPQKSSSENICTIFSHRTLVLLAWAYALLGPEESR</sequence>
<dbReference type="Proteomes" id="UP000799118">
    <property type="component" value="Unassembled WGS sequence"/>
</dbReference>
<evidence type="ECO:0000313" key="3">
    <source>
        <dbReference type="Proteomes" id="UP000799118"/>
    </source>
</evidence>
<name>A0A6A4GGR5_9AGAR</name>
<gene>
    <name evidence="2" type="ORF">BT96DRAFT_950373</name>
</gene>
<feature type="compositionally biased region" description="Polar residues" evidence="1">
    <location>
        <begin position="100"/>
        <end position="114"/>
    </location>
</feature>
<dbReference type="EMBL" id="ML770094">
    <property type="protein sequence ID" value="KAE9384701.1"/>
    <property type="molecule type" value="Genomic_DNA"/>
</dbReference>
<reference evidence="2" key="1">
    <citation type="journal article" date="2019" name="Environ. Microbiol.">
        <title>Fungal ecological strategies reflected in gene transcription - a case study of two litter decomposers.</title>
        <authorList>
            <person name="Barbi F."/>
            <person name="Kohler A."/>
            <person name="Barry K."/>
            <person name="Baskaran P."/>
            <person name="Daum C."/>
            <person name="Fauchery L."/>
            <person name="Ihrmark K."/>
            <person name="Kuo A."/>
            <person name="LaButti K."/>
            <person name="Lipzen A."/>
            <person name="Morin E."/>
            <person name="Grigoriev I.V."/>
            <person name="Henrissat B."/>
            <person name="Lindahl B."/>
            <person name="Martin F."/>
        </authorList>
    </citation>
    <scope>NUCLEOTIDE SEQUENCE</scope>
    <source>
        <strain evidence="2">JB14</strain>
    </source>
</reference>
<protein>
    <submittedName>
        <fullName evidence="2">Uncharacterized protein</fullName>
    </submittedName>
</protein>